<accession>A0ACC2JH15</accession>
<dbReference type="Proteomes" id="UP001153332">
    <property type="component" value="Unassembled WGS sequence"/>
</dbReference>
<reference evidence="1" key="1">
    <citation type="submission" date="2022-12" db="EMBL/GenBank/DDBJ databases">
        <title>Genome Sequence of Lasiodiplodia mahajangana.</title>
        <authorList>
            <person name="Buettner E."/>
        </authorList>
    </citation>
    <scope>NUCLEOTIDE SEQUENCE</scope>
    <source>
        <strain evidence="1">VT137</strain>
    </source>
</reference>
<proteinExistence type="predicted"/>
<keyword evidence="2" id="KW-1185">Reference proteome</keyword>
<gene>
    <name evidence="1" type="ORF">O1611_g6892</name>
</gene>
<organism evidence="1 2">
    <name type="scientific">Lasiodiplodia mahajangana</name>
    <dbReference type="NCBI Taxonomy" id="1108764"/>
    <lineage>
        <taxon>Eukaryota</taxon>
        <taxon>Fungi</taxon>
        <taxon>Dikarya</taxon>
        <taxon>Ascomycota</taxon>
        <taxon>Pezizomycotina</taxon>
        <taxon>Dothideomycetes</taxon>
        <taxon>Dothideomycetes incertae sedis</taxon>
        <taxon>Botryosphaeriales</taxon>
        <taxon>Botryosphaeriaceae</taxon>
        <taxon>Lasiodiplodia</taxon>
    </lineage>
</organism>
<name>A0ACC2JH15_9PEZI</name>
<sequence length="1395" mass="155185">MAMAQINTTCCFLLLAACFMVPAKADGWDDFSNNLATDLAPLIALFGEQVTKQFLSESTTILDNFIFAMAPLGIITAVVSVIRVCGGPSLRAFIGRAQEGGGIAEAELCSSTSRDVCELYHNGAIVRVFGRPKILEIIHDREAAIPNDDNKTPPECGIYSFQDFIRKPLAKEAGWRELGKDSHDTAQAGQKKQAPPANGDIEDQWKPPQNPDNNDEQFAPNPNLSFNIGIREQPSYVIWLAAVTAFIIQASFLIFASLVTYTWRWTKDNAHPPGWAFPLTLSGSLFLDGGMFFCALLINNSTKERVFRRASIKGKDVQPIYVVQPGNQIIGDQTFDAFLFTDASHPLTQYTTSRKLQNKAELGVFLATGTTLVGFVLQFVGLRAMHSSVSVFQLGAILLVSIIRAGLRTQRLAKEHNLLRHRPDEVEGHELDWLALQMAGDGLEKQSKEQDGQQWKKRKFWAVTGGPLKPQTPQDGMQPRQGGGSGVTKRDLALRAFFYRSRLAELTSQSTHGKSKSSTVWDERLVQVRQQARQLKQAIESSASVLFAHGTIDPDWKKTESIPWVIRVAEYDEPRPGEQPALRESSTIDLSLYKGKSSDQSALWQVNQHYLEAVTGLWAWSIISDSRTEKRDEFGLWISKASETPASRILATAATVEEIEQARKELKMWIEDFPLFTIEKWQGGLCFTEGHPGILWETDTQVDTSVRNLSRNHPGQLRLYGWPIAPDGFPCDEFALTTTVTNSIPVTCAHDIYKSFICTMADALSSIGGDTKFSAVNGLLFTNEVVARLVECFKESGLGSNQDAYSIIIPALRSRSRLPLSRDPIRSIHIVAEKSREKGDFLGAEGILKFSWQAAFSLQSNELLAATMLEFGELYRNALFGKSESLEDFASKGISWMKEVARENKPVAAIADRYVNLERMSKEKLQPEVDIWGIIHATKTGDRTEALWLISHVKTVLPADGRGRTILSWAAEQGWPEMVKAALEFGRVVDEKDNIERTPLSYAAEHGHADAVEILIARGALPSTKDSFHRTALSYAAGGGHDHVMKILLDDPRVSLMTKDKHDSSPLHWAARKGCTGAITVLLQHGAREILDDSDRNGDSALMIAIRDFHMATAELLIKNGSPRDFHIDGIKSWEWAIRNFRWSAAALLLREYNRARQLREGVVITIKTECSRPPQGKRTSSPEDIQPEIMVYELAEGDTRIAVTMETIRDIIANGFSFKVQVCEQGGEIPKYDAPEIYLSPMKNFDGLEVCWIVGFLLDQLGSDGVITEEVVRAAASKDMGIVGFLLDRSGEEIHITESIVKAAASNPQFGSDIIRLLLDRRGNEVKITENIVQAAVSNRRDSKRIIQLLLDRRGNEVKITEYIVQAAAGNRRNGKRIMRLLRDRRGDKVKVAE</sequence>
<protein>
    <submittedName>
        <fullName evidence="1">Uncharacterized protein</fullName>
    </submittedName>
</protein>
<evidence type="ECO:0000313" key="1">
    <source>
        <dbReference type="EMBL" id="KAJ8126746.1"/>
    </source>
</evidence>
<evidence type="ECO:0000313" key="2">
    <source>
        <dbReference type="Proteomes" id="UP001153332"/>
    </source>
</evidence>
<comment type="caution">
    <text evidence="1">The sequence shown here is derived from an EMBL/GenBank/DDBJ whole genome shotgun (WGS) entry which is preliminary data.</text>
</comment>
<dbReference type="EMBL" id="JAPUUL010001716">
    <property type="protein sequence ID" value="KAJ8126746.1"/>
    <property type="molecule type" value="Genomic_DNA"/>
</dbReference>